<dbReference type="Pfam" id="PF13966">
    <property type="entry name" value="zf-RVT"/>
    <property type="match status" value="1"/>
</dbReference>
<dbReference type="InterPro" id="IPR026960">
    <property type="entry name" value="RVT-Znf"/>
</dbReference>
<feature type="domain" description="Reverse transcriptase zinc-binding" evidence="1">
    <location>
        <begin position="33"/>
        <end position="80"/>
    </location>
</feature>
<dbReference type="HOGENOM" id="CLU_925444_0_0_1"/>
<evidence type="ECO:0000313" key="2">
    <source>
        <dbReference type="EnsemblPlants" id="Bo9g084580.1"/>
    </source>
</evidence>
<reference evidence="2" key="2">
    <citation type="submission" date="2015-03" db="UniProtKB">
        <authorList>
            <consortium name="EnsemblPlants"/>
        </authorList>
    </citation>
    <scope>IDENTIFICATION</scope>
</reference>
<accession>A0A0D3E8Q1</accession>
<protein>
    <recommendedName>
        <fullName evidence="1">Reverse transcriptase zinc-binding domain-containing protein</fullName>
    </recommendedName>
</protein>
<dbReference type="Gramene" id="Bo9g084580.1">
    <property type="protein sequence ID" value="Bo9g084580.1"/>
    <property type="gene ID" value="Bo9g084580"/>
</dbReference>
<proteinExistence type="predicted"/>
<keyword evidence="3" id="KW-1185">Reference proteome</keyword>
<evidence type="ECO:0000259" key="1">
    <source>
        <dbReference type="Pfam" id="PF13966"/>
    </source>
</evidence>
<organism evidence="2 3">
    <name type="scientific">Brassica oleracea var. oleracea</name>
    <dbReference type="NCBI Taxonomy" id="109376"/>
    <lineage>
        <taxon>Eukaryota</taxon>
        <taxon>Viridiplantae</taxon>
        <taxon>Streptophyta</taxon>
        <taxon>Embryophyta</taxon>
        <taxon>Tracheophyta</taxon>
        <taxon>Spermatophyta</taxon>
        <taxon>Magnoliopsida</taxon>
        <taxon>eudicotyledons</taxon>
        <taxon>Gunneridae</taxon>
        <taxon>Pentapetalae</taxon>
        <taxon>rosids</taxon>
        <taxon>malvids</taxon>
        <taxon>Brassicales</taxon>
        <taxon>Brassicaceae</taxon>
        <taxon>Brassiceae</taxon>
        <taxon>Brassica</taxon>
    </lineage>
</organism>
<evidence type="ECO:0000313" key="3">
    <source>
        <dbReference type="Proteomes" id="UP000032141"/>
    </source>
</evidence>
<dbReference type="EnsemblPlants" id="Bo9g084580.1">
    <property type="protein sequence ID" value="Bo9g084580.1"/>
    <property type="gene ID" value="Bo9g084580"/>
</dbReference>
<sequence>MIARIHDVPAPVADAESDRLLWRHGEDDYKTWFSSSRTWDQVRMRSPTVIWNELVWFPQAIPRFSFIAWLTVRNLLSTETTGSLLPRPNPDWNIIITMLLSRRRSATVTCLLRLSFQAVLRTVWGERNSQKHNNISRTVQELTRRIDKLIRNRVSSLCHKNGAFYGSSGRTAVRGNAPVRSYDLKTSISWREGKETSSKELDKRAGSWTSELVAGQDPGQLPELDGLAHSARSAGDQLNSAGLSVQVLGSWAGSGQWTGHVGHPCVPMGWWALGIEPGAWAISLGLVWPCPGVDWQFQGVW</sequence>
<reference evidence="2 3" key="1">
    <citation type="journal article" date="2014" name="Genome Biol.">
        <title>Transcriptome and methylome profiling reveals relics of genome dominance in the mesopolyploid Brassica oleracea.</title>
        <authorList>
            <person name="Parkin I.A."/>
            <person name="Koh C."/>
            <person name="Tang H."/>
            <person name="Robinson S.J."/>
            <person name="Kagale S."/>
            <person name="Clarke W.E."/>
            <person name="Town C.D."/>
            <person name="Nixon J."/>
            <person name="Krishnakumar V."/>
            <person name="Bidwell S.L."/>
            <person name="Denoeud F."/>
            <person name="Belcram H."/>
            <person name="Links M.G."/>
            <person name="Just J."/>
            <person name="Clarke C."/>
            <person name="Bender T."/>
            <person name="Huebert T."/>
            <person name="Mason A.S."/>
            <person name="Pires J.C."/>
            <person name="Barker G."/>
            <person name="Moore J."/>
            <person name="Walley P.G."/>
            <person name="Manoli S."/>
            <person name="Batley J."/>
            <person name="Edwards D."/>
            <person name="Nelson M.N."/>
            <person name="Wang X."/>
            <person name="Paterson A.H."/>
            <person name="King G."/>
            <person name="Bancroft I."/>
            <person name="Chalhoub B."/>
            <person name="Sharpe A.G."/>
        </authorList>
    </citation>
    <scope>NUCLEOTIDE SEQUENCE</scope>
    <source>
        <strain evidence="2 3">cv. TO1000</strain>
    </source>
</reference>
<dbReference type="AlphaFoldDB" id="A0A0D3E8Q1"/>
<name>A0A0D3E8Q1_BRAOL</name>
<dbReference type="eggNOG" id="KOG1075">
    <property type="taxonomic scope" value="Eukaryota"/>
</dbReference>
<dbReference type="Proteomes" id="UP000032141">
    <property type="component" value="Chromosome C9"/>
</dbReference>
<dbReference type="OMA" id="VIWNELV"/>